<protein>
    <submittedName>
        <fullName evidence="2">Uncharacterized protein</fullName>
    </submittedName>
</protein>
<feature type="region of interest" description="Disordered" evidence="1">
    <location>
        <begin position="23"/>
        <end position="59"/>
    </location>
</feature>
<feature type="region of interest" description="Disordered" evidence="1">
    <location>
        <begin position="293"/>
        <end position="312"/>
    </location>
</feature>
<dbReference type="Proteomes" id="UP000433876">
    <property type="component" value="Unassembled WGS sequence"/>
</dbReference>
<sequence length="312" mass="34814">MGSKKQPRQVSDPYEYIISWAKQISNEGGDEQSGEDGDNNRTCAGDEGELDVTSDSGDSVEEIVDIYLDMQRELKQAKAHNPYKQLDEWAKQFDDNQEESIVNQAERKEEEKNKYAPEPDSTEKRGRPDAVNWINNNDGNSGANTDEHIKNERKIGNDEKKGKQTRCTHSLVNHEAASVIEPVKAQPASTGGSFSNTSTTEVSNTHGKGKTEPRSSSPSDIDDDYFHVVRHPGMYALRIHTWNRRQPAVGDLTFVGPVPGTAVQPYVTNEFNGEGEDGSDWESYQTYLTDQFWSGSKGNEEGGRARGWPQLE</sequence>
<accession>A0A8S8ZU45</accession>
<name>A0A8S8ZU45_SORMA</name>
<dbReference type="EMBL" id="NMPR01000045">
    <property type="protein sequence ID" value="KAA8632978.1"/>
    <property type="molecule type" value="Genomic_DNA"/>
</dbReference>
<evidence type="ECO:0000256" key="1">
    <source>
        <dbReference type="SAM" id="MobiDB-lite"/>
    </source>
</evidence>
<feature type="region of interest" description="Disordered" evidence="1">
    <location>
        <begin position="179"/>
        <end position="223"/>
    </location>
</feature>
<gene>
    <name evidence="2" type="ORF">SMACR_09376</name>
</gene>
<reference evidence="2 3" key="1">
    <citation type="submission" date="2017-07" db="EMBL/GenBank/DDBJ databases">
        <title>Genome sequence of the Sordaria macrospora wild type strain R19027.</title>
        <authorList>
            <person name="Nowrousian M."/>
            <person name="Teichert I."/>
            <person name="Kueck U."/>
        </authorList>
    </citation>
    <scope>NUCLEOTIDE SEQUENCE [LARGE SCALE GENOMIC DNA]</scope>
    <source>
        <strain evidence="2 3">R19027</strain>
        <tissue evidence="2">Mycelium</tissue>
    </source>
</reference>
<dbReference type="VEuPathDB" id="FungiDB:SMAC_09376"/>
<feature type="compositionally biased region" description="Acidic residues" evidence="1">
    <location>
        <begin position="46"/>
        <end position="59"/>
    </location>
</feature>
<feature type="compositionally biased region" description="Polar residues" evidence="1">
    <location>
        <begin position="133"/>
        <end position="144"/>
    </location>
</feature>
<evidence type="ECO:0000313" key="3">
    <source>
        <dbReference type="Proteomes" id="UP000433876"/>
    </source>
</evidence>
<organism evidence="2 3">
    <name type="scientific">Sordaria macrospora</name>
    <dbReference type="NCBI Taxonomy" id="5147"/>
    <lineage>
        <taxon>Eukaryota</taxon>
        <taxon>Fungi</taxon>
        <taxon>Dikarya</taxon>
        <taxon>Ascomycota</taxon>
        <taxon>Pezizomycotina</taxon>
        <taxon>Sordariomycetes</taxon>
        <taxon>Sordariomycetidae</taxon>
        <taxon>Sordariales</taxon>
        <taxon>Sordariaceae</taxon>
        <taxon>Sordaria</taxon>
    </lineage>
</organism>
<dbReference type="AlphaFoldDB" id="A0A8S8ZU45"/>
<feature type="compositionally biased region" description="Acidic residues" evidence="1">
    <location>
        <begin position="28"/>
        <end position="37"/>
    </location>
</feature>
<proteinExistence type="predicted"/>
<feature type="compositionally biased region" description="Basic and acidic residues" evidence="1">
    <location>
        <begin position="145"/>
        <end position="162"/>
    </location>
</feature>
<evidence type="ECO:0000313" key="2">
    <source>
        <dbReference type="EMBL" id="KAA8632978.1"/>
    </source>
</evidence>
<feature type="compositionally biased region" description="Low complexity" evidence="1">
    <location>
        <begin position="189"/>
        <end position="200"/>
    </location>
</feature>
<feature type="compositionally biased region" description="Basic and acidic residues" evidence="1">
    <location>
        <begin position="105"/>
        <end position="128"/>
    </location>
</feature>
<comment type="caution">
    <text evidence="2">The sequence shown here is derived from an EMBL/GenBank/DDBJ whole genome shotgun (WGS) entry which is preliminary data.</text>
</comment>
<feature type="region of interest" description="Disordered" evidence="1">
    <location>
        <begin position="88"/>
        <end position="167"/>
    </location>
</feature>